<protein>
    <submittedName>
        <fullName evidence="1">Uncharacterized protein</fullName>
    </submittedName>
</protein>
<dbReference type="EMBL" id="LPUF01000003">
    <property type="protein sequence ID" value="OQK15616.1"/>
    <property type="molecule type" value="Genomic_DNA"/>
</dbReference>
<reference evidence="1 2" key="1">
    <citation type="submission" date="2015-12" db="EMBL/GenBank/DDBJ databases">
        <authorList>
            <person name="Shamseldin A."/>
            <person name="Moawad H."/>
            <person name="Abd El-Rahim W.M."/>
            <person name="Sadowsky M.J."/>
        </authorList>
    </citation>
    <scope>NUCLEOTIDE SEQUENCE [LARGE SCALE GENOMIC DNA]</scope>
    <source>
        <strain evidence="1 2">WF1</strain>
    </source>
</reference>
<gene>
    <name evidence="1" type="ORF">AU255_15445</name>
</gene>
<dbReference type="STRING" id="1420851.AU255_15445"/>
<keyword evidence="2" id="KW-1185">Reference proteome</keyword>
<accession>A0A1V8M299</accession>
<comment type="caution">
    <text evidence="1">The sequence shown here is derived from an EMBL/GenBank/DDBJ whole genome shotgun (WGS) entry which is preliminary data.</text>
</comment>
<evidence type="ECO:0000313" key="2">
    <source>
        <dbReference type="Proteomes" id="UP000191980"/>
    </source>
</evidence>
<evidence type="ECO:0000313" key="1">
    <source>
        <dbReference type="EMBL" id="OQK15616.1"/>
    </source>
</evidence>
<sequence>MSIELIIAKEFANICITHTELSSIEAILTSEIGNKDFIAQLNKVTSPLDKSYAVISDNLRPFLELNSEAAFISRFDDLFARYKSVYLTESSKPRTYTDEAFEAYLMLRTLKETRIHIITATPL</sequence>
<dbReference type="OrthoDB" id="5571307at2"/>
<dbReference type="AlphaFoldDB" id="A0A1V8M299"/>
<name>A0A1V8M299_9GAMM</name>
<dbReference type="Proteomes" id="UP000191980">
    <property type="component" value="Unassembled WGS sequence"/>
</dbReference>
<dbReference type="RefSeq" id="WP_080523852.1">
    <property type="nucleotide sequence ID" value="NZ_LPUF01000003.1"/>
</dbReference>
<proteinExistence type="predicted"/>
<organism evidence="1 2">
    <name type="scientific">Methyloprofundus sedimenti</name>
    <dbReference type="NCBI Taxonomy" id="1420851"/>
    <lineage>
        <taxon>Bacteria</taxon>
        <taxon>Pseudomonadati</taxon>
        <taxon>Pseudomonadota</taxon>
        <taxon>Gammaproteobacteria</taxon>
        <taxon>Methylococcales</taxon>
        <taxon>Methylococcaceae</taxon>
        <taxon>Methyloprofundus</taxon>
    </lineage>
</organism>